<organism evidence="1 2">
    <name type="scientific">Allokutzneria multivorans</name>
    <dbReference type="NCBI Taxonomy" id="1142134"/>
    <lineage>
        <taxon>Bacteria</taxon>
        <taxon>Bacillati</taxon>
        <taxon>Actinomycetota</taxon>
        <taxon>Actinomycetes</taxon>
        <taxon>Pseudonocardiales</taxon>
        <taxon>Pseudonocardiaceae</taxon>
        <taxon>Allokutzneria</taxon>
    </lineage>
</organism>
<comment type="caution">
    <text evidence="1">The sequence shown here is derived from an EMBL/GenBank/DDBJ whole genome shotgun (WGS) entry which is preliminary data.</text>
</comment>
<reference evidence="2" key="1">
    <citation type="journal article" date="2019" name="Int. J. Syst. Evol. Microbiol.">
        <title>The Global Catalogue of Microorganisms (GCM) 10K type strain sequencing project: providing services to taxonomists for standard genome sequencing and annotation.</title>
        <authorList>
            <consortium name="The Broad Institute Genomics Platform"/>
            <consortium name="The Broad Institute Genome Sequencing Center for Infectious Disease"/>
            <person name="Wu L."/>
            <person name="Ma J."/>
        </authorList>
    </citation>
    <scope>NUCLEOTIDE SEQUENCE [LARGE SCALE GENOMIC DNA]</scope>
    <source>
        <strain evidence="2">JCM 17342</strain>
    </source>
</reference>
<sequence>MALACRATGNRMIDSTEGKGDVRAGQAPAALLDDLKRRSGHIYEFIGGRANLIRSTVHR</sequence>
<name>A0ABP7RZE1_9PSEU</name>
<gene>
    <name evidence="1" type="ORF">GCM10022247_26770</name>
</gene>
<proteinExistence type="predicted"/>
<protein>
    <submittedName>
        <fullName evidence="1">Uncharacterized protein</fullName>
    </submittedName>
</protein>
<keyword evidence="2" id="KW-1185">Reference proteome</keyword>
<dbReference type="EMBL" id="BAABAL010000008">
    <property type="protein sequence ID" value="GAA4004397.1"/>
    <property type="molecule type" value="Genomic_DNA"/>
</dbReference>
<evidence type="ECO:0000313" key="1">
    <source>
        <dbReference type="EMBL" id="GAA4004397.1"/>
    </source>
</evidence>
<evidence type="ECO:0000313" key="2">
    <source>
        <dbReference type="Proteomes" id="UP001501747"/>
    </source>
</evidence>
<accession>A0ABP7RZE1</accession>
<dbReference type="Proteomes" id="UP001501747">
    <property type="component" value="Unassembled WGS sequence"/>
</dbReference>